<dbReference type="STRING" id="999415.HMPREF9943_00278"/>
<protein>
    <submittedName>
        <fullName evidence="2">Uncharacterized protein</fullName>
    </submittedName>
</protein>
<feature type="transmembrane region" description="Helical" evidence="1">
    <location>
        <begin position="50"/>
        <end position="73"/>
    </location>
</feature>
<comment type="caution">
    <text evidence="2">The sequence shown here is derived from an EMBL/GenBank/DDBJ whole genome shotgun (WGS) entry which is preliminary data.</text>
</comment>
<sequence length="88" mass="10607">MNKKNYLYHFFFEKIEKPRHVKVILAILTVFIIFCLVFSIVAYINPDYHISPVLFIVILCFPFFALLTLVFLLSKSIEYDYKKYMKDK</sequence>
<dbReference type="EMBL" id="AGEJ01000005">
    <property type="protein sequence ID" value="EMD17491.1"/>
    <property type="molecule type" value="Genomic_DNA"/>
</dbReference>
<keyword evidence="1" id="KW-0472">Membrane</keyword>
<evidence type="ECO:0000313" key="3">
    <source>
        <dbReference type="Proteomes" id="UP000011758"/>
    </source>
</evidence>
<evidence type="ECO:0000256" key="1">
    <source>
        <dbReference type="SAM" id="Phobius"/>
    </source>
</evidence>
<gene>
    <name evidence="2" type="ORF">HMPREF9943_00278</name>
</gene>
<organism evidence="2 3">
    <name type="scientific">Eggerthia catenaformis OT 569 = DSM 20559</name>
    <dbReference type="NCBI Taxonomy" id="999415"/>
    <lineage>
        <taxon>Bacteria</taxon>
        <taxon>Bacillati</taxon>
        <taxon>Bacillota</taxon>
        <taxon>Erysipelotrichia</taxon>
        <taxon>Erysipelotrichales</taxon>
        <taxon>Coprobacillaceae</taxon>
        <taxon>Eggerthia</taxon>
    </lineage>
</organism>
<keyword evidence="3" id="KW-1185">Reference proteome</keyword>
<proteinExistence type="predicted"/>
<evidence type="ECO:0000313" key="2">
    <source>
        <dbReference type="EMBL" id="EMD17491.1"/>
    </source>
</evidence>
<name>M2Q5N1_9FIRM</name>
<dbReference type="RefSeq" id="WP_004801351.1">
    <property type="nucleotide sequence ID" value="NZ_KB446646.1"/>
</dbReference>
<keyword evidence="1" id="KW-1133">Transmembrane helix</keyword>
<accession>M2Q5N1</accession>
<dbReference type="Proteomes" id="UP000011758">
    <property type="component" value="Unassembled WGS sequence"/>
</dbReference>
<keyword evidence="1" id="KW-0812">Transmembrane</keyword>
<feature type="transmembrane region" description="Helical" evidence="1">
    <location>
        <begin position="21"/>
        <end position="44"/>
    </location>
</feature>
<dbReference type="AlphaFoldDB" id="M2Q5N1"/>
<dbReference type="BioCyc" id="ECAT999415-HMP:GTTI-288-MONOMER"/>
<reference evidence="2 3" key="1">
    <citation type="submission" date="2013-02" db="EMBL/GenBank/DDBJ databases">
        <title>The Genome Sequence of Lactobacillus catenaformis F0143.</title>
        <authorList>
            <consortium name="The Broad Institute Genome Sequencing Platform"/>
            <person name="Earl A."/>
            <person name="Ward D."/>
            <person name="Feldgarden M."/>
            <person name="Gevers D."/>
            <person name="Izard J."/>
            <person name="Blanton J.M."/>
            <person name="Mathney J."/>
            <person name="Dewhirst F.E."/>
            <person name="Young S.K."/>
            <person name="Zeng Q."/>
            <person name="Gargeya S."/>
            <person name="Fitzgerald M."/>
            <person name="Haas B."/>
            <person name="Abouelleil A."/>
            <person name="Alvarado L."/>
            <person name="Arachchi H.M."/>
            <person name="Berlin A."/>
            <person name="Chapman S.B."/>
            <person name="Gearin G."/>
            <person name="Goldberg J."/>
            <person name="Griggs A."/>
            <person name="Gujja S."/>
            <person name="Hansen M."/>
            <person name="Heiman D."/>
            <person name="Howarth C."/>
            <person name="Larimer J."/>
            <person name="Lui A."/>
            <person name="MacDonald P.J.P."/>
            <person name="McCowen C."/>
            <person name="Montmayeur A."/>
            <person name="Murphy C."/>
            <person name="Neiman D."/>
            <person name="Pearson M."/>
            <person name="Priest M."/>
            <person name="Roberts A."/>
            <person name="Saif S."/>
            <person name="Shea T."/>
            <person name="Sisk P."/>
            <person name="Stolte C."/>
            <person name="Sykes S."/>
            <person name="Wortman J."/>
            <person name="Nusbaum C."/>
            <person name="Birren B."/>
        </authorList>
    </citation>
    <scope>NUCLEOTIDE SEQUENCE [LARGE SCALE GENOMIC DNA]</scope>
    <source>
        <strain evidence="2 3">OT 569</strain>
    </source>
</reference>